<feature type="transmembrane region" description="Helical" evidence="9">
    <location>
        <begin position="90"/>
        <end position="111"/>
    </location>
</feature>
<gene>
    <name evidence="11" type="ORF">OOZ53_17950</name>
</gene>
<feature type="transmembrane region" description="Helical" evidence="9">
    <location>
        <begin position="52"/>
        <end position="69"/>
    </location>
</feature>
<dbReference type="EMBL" id="JAPJZH010000011">
    <property type="protein sequence ID" value="MDA4847249.1"/>
    <property type="molecule type" value="Genomic_DNA"/>
</dbReference>
<evidence type="ECO:0000256" key="2">
    <source>
        <dbReference type="ARBA" id="ARBA00022448"/>
    </source>
</evidence>
<keyword evidence="7 9" id="KW-0472">Membrane</keyword>
<comment type="function">
    <text evidence="9">Part of the tripartite ATP-independent periplasmic (TRAP) transport system.</text>
</comment>
<keyword evidence="4 9" id="KW-0997">Cell inner membrane</keyword>
<feature type="domain" description="Tripartite ATP-independent periplasmic transporters DctQ component" evidence="10">
    <location>
        <begin position="26"/>
        <end position="157"/>
    </location>
</feature>
<keyword evidence="12" id="KW-1185">Reference proteome</keyword>
<evidence type="ECO:0000313" key="11">
    <source>
        <dbReference type="EMBL" id="MDA4847249.1"/>
    </source>
</evidence>
<evidence type="ECO:0000256" key="6">
    <source>
        <dbReference type="ARBA" id="ARBA00022989"/>
    </source>
</evidence>
<evidence type="ECO:0000256" key="1">
    <source>
        <dbReference type="ARBA" id="ARBA00004429"/>
    </source>
</evidence>
<evidence type="ECO:0000256" key="7">
    <source>
        <dbReference type="ARBA" id="ARBA00023136"/>
    </source>
</evidence>
<evidence type="ECO:0000256" key="4">
    <source>
        <dbReference type="ARBA" id="ARBA00022519"/>
    </source>
</evidence>
<evidence type="ECO:0000256" key="8">
    <source>
        <dbReference type="ARBA" id="ARBA00038436"/>
    </source>
</evidence>
<keyword evidence="2 9" id="KW-0813">Transport</keyword>
<keyword evidence="3" id="KW-1003">Cell membrane</keyword>
<comment type="subcellular location">
    <subcellularLocation>
        <location evidence="1 9">Cell inner membrane</location>
        <topology evidence="1 9">Multi-pass membrane protein</topology>
    </subcellularLocation>
</comment>
<evidence type="ECO:0000256" key="5">
    <source>
        <dbReference type="ARBA" id="ARBA00022692"/>
    </source>
</evidence>
<evidence type="ECO:0000256" key="3">
    <source>
        <dbReference type="ARBA" id="ARBA00022475"/>
    </source>
</evidence>
<dbReference type="InterPro" id="IPR055348">
    <property type="entry name" value="DctQ"/>
</dbReference>
<sequence>MHSVNRLAEFLARLQLALAALAVLAILLTVSVDVLLRASVNAPIGATIEIVSFYYMIPLVFFPIMTLELKGGHIDTDLFYRLFPRRMKQLSIVVSVLLTALIYLVLAYFTFKQAVVSTDNGEVSMGISHLPIWPVRWVLPFVFATSAVAAFLLCVKRFQDRDRDV</sequence>
<dbReference type="PANTHER" id="PTHR35011">
    <property type="entry name" value="2,3-DIKETO-L-GULONATE TRAP TRANSPORTER SMALL PERMEASE PROTEIN YIAM"/>
    <property type="match status" value="1"/>
</dbReference>
<dbReference type="InterPro" id="IPR007387">
    <property type="entry name" value="TRAP_DctQ"/>
</dbReference>
<reference evidence="11" key="1">
    <citation type="submission" date="2022-11" db="EMBL/GenBank/DDBJ databases">
        <title>Hoeflea poritis sp. nov., isolated from scleractinian coral Porites lutea.</title>
        <authorList>
            <person name="Zhang G."/>
            <person name="Wei Q."/>
            <person name="Cai L."/>
        </authorList>
    </citation>
    <scope>NUCLEOTIDE SEQUENCE</scope>
    <source>
        <strain evidence="11">E7-10</strain>
    </source>
</reference>
<organism evidence="11 12">
    <name type="scientific">Hoeflea poritis</name>
    <dbReference type="NCBI Taxonomy" id="2993659"/>
    <lineage>
        <taxon>Bacteria</taxon>
        <taxon>Pseudomonadati</taxon>
        <taxon>Pseudomonadota</taxon>
        <taxon>Alphaproteobacteria</taxon>
        <taxon>Hyphomicrobiales</taxon>
        <taxon>Rhizobiaceae</taxon>
        <taxon>Hoeflea</taxon>
    </lineage>
</organism>
<dbReference type="RefSeq" id="WP_271091059.1">
    <property type="nucleotide sequence ID" value="NZ_JAPJZH010000011.1"/>
</dbReference>
<name>A0ABT4VRC0_9HYPH</name>
<accession>A0ABT4VRC0</accession>
<comment type="subunit">
    <text evidence="9">The complex comprises the extracytoplasmic solute receptor protein and the two transmembrane proteins.</text>
</comment>
<proteinExistence type="inferred from homology"/>
<evidence type="ECO:0000313" key="12">
    <source>
        <dbReference type="Proteomes" id="UP001148313"/>
    </source>
</evidence>
<dbReference type="PANTHER" id="PTHR35011:SF10">
    <property type="entry name" value="TRAP TRANSPORTER SMALL PERMEASE PROTEIN"/>
    <property type="match status" value="1"/>
</dbReference>
<keyword evidence="5 9" id="KW-0812">Transmembrane</keyword>
<keyword evidence="6 9" id="KW-1133">Transmembrane helix</keyword>
<feature type="transmembrane region" description="Helical" evidence="9">
    <location>
        <begin position="12"/>
        <end position="32"/>
    </location>
</feature>
<evidence type="ECO:0000256" key="9">
    <source>
        <dbReference type="RuleBase" id="RU369079"/>
    </source>
</evidence>
<protein>
    <recommendedName>
        <fullName evidence="9">TRAP transporter small permease protein</fullName>
    </recommendedName>
</protein>
<comment type="similarity">
    <text evidence="8 9">Belongs to the TRAP transporter small permease family.</text>
</comment>
<comment type="caution">
    <text evidence="11">The sequence shown here is derived from an EMBL/GenBank/DDBJ whole genome shotgun (WGS) entry which is preliminary data.</text>
</comment>
<dbReference type="Pfam" id="PF04290">
    <property type="entry name" value="DctQ"/>
    <property type="match status" value="1"/>
</dbReference>
<evidence type="ECO:0000259" key="10">
    <source>
        <dbReference type="Pfam" id="PF04290"/>
    </source>
</evidence>
<feature type="transmembrane region" description="Helical" evidence="9">
    <location>
        <begin position="131"/>
        <end position="155"/>
    </location>
</feature>
<dbReference type="Proteomes" id="UP001148313">
    <property type="component" value="Unassembled WGS sequence"/>
</dbReference>